<comment type="subcellular location">
    <subcellularLocation>
        <location evidence="1">Periplasm</location>
    </subcellularLocation>
</comment>
<evidence type="ECO:0000256" key="4">
    <source>
        <dbReference type="ARBA" id="ARBA00016337"/>
    </source>
</evidence>
<accession>L0RFG5</accession>
<keyword evidence="10" id="KW-0408">Iron</keyword>
<evidence type="ECO:0000256" key="3">
    <source>
        <dbReference type="ARBA" id="ARBA00011955"/>
    </source>
</evidence>
<comment type="cofactor">
    <cofactor evidence="14">
        <name>Mg(2+)</name>
        <dbReference type="ChEBI" id="CHEBI:18420"/>
    </cofactor>
    <cofactor evidence="14">
        <name>Mn(2+)</name>
        <dbReference type="ChEBI" id="CHEBI:29035"/>
    </cofactor>
    <text evidence="14">Magnesium. Can also use manganese.</text>
</comment>
<evidence type="ECO:0000256" key="5">
    <source>
        <dbReference type="ARBA" id="ARBA00022630"/>
    </source>
</evidence>
<evidence type="ECO:0000256" key="8">
    <source>
        <dbReference type="ARBA" id="ARBA00022827"/>
    </source>
</evidence>
<evidence type="ECO:0000256" key="10">
    <source>
        <dbReference type="ARBA" id="ARBA00023014"/>
    </source>
</evidence>
<reference evidence="16 17" key="1">
    <citation type="submission" date="2012-10" db="EMBL/GenBank/DDBJ databases">
        <authorList>
            <person name="Genoscope - CEA"/>
        </authorList>
    </citation>
    <scope>NUCLEOTIDE SEQUENCE [LARGE SCALE GENOMIC DNA]</scope>
    <source>
        <strain evidence="17">AM13 / DSM 14728</strain>
    </source>
</reference>
<dbReference type="GO" id="GO:0051536">
    <property type="term" value="F:iron-sulfur cluster binding"/>
    <property type="evidence" value="ECO:0007669"/>
    <property type="project" value="UniProtKB-KW"/>
</dbReference>
<evidence type="ECO:0000313" key="16">
    <source>
        <dbReference type="EMBL" id="CCO25489.1"/>
    </source>
</evidence>
<sequence>MSIKSFNRRSFMKALAATGIGAALVSTPVAAAMRIADAIRLGDKRFKLSETRFLMGTYVSITAIHESKDGAEQAIINAFSEVERLSAIFDRHWKGTPVHHLNETGRLTDAAPELVTVLKNAQDFYQRSNGAFDATVLPVVEMLKKNADPGGQINLSRSDIDDALALVDSASLHVSANEISFAKQGMGLTLDGIGKGFIVDRASDILTENGVENHLINAGGDIRARGERAAGQPWVIAIEDPAKKGRYPAVLQLKDAAVATSGGYEIYFDADRSFHHVVNPRTAMSPCKSISVSVTAPTVMEADALSTSAFVMSPKDGVAFVNGLENSECLILGSSGARLCSGGWEKFVRS</sequence>
<evidence type="ECO:0000256" key="6">
    <source>
        <dbReference type="ARBA" id="ARBA00022679"/>
    </source>
</evidence>
<dbReference type="InterPro" id="IPR006311">
    <property type="entry name" value="TAT_signal"/>
</dbReference>
<dbReference type="InterPro" id="IPR024932">
    <property type="entry name" value="ApbE"/>
</dbReference>
<dbReference type="OrthoDB" id="9778595at2"/>
<keyword evidence="7 13" id="KW-0479">Metal-binding</keyword>
<dbReference type="RefSeq" id="WP_015338086.1">
    <property type="nucleotide sequence ID" value="NC_020055.1"/>
</dbReference>
<dbReference type="EC" id="2.7.1.180" evidence="3 13"/>
<evidence type="ECO:0000256" key="14">
    <source>
        <dbReference type="PIRSR" id="PIRSR006268-2"/>
    </source>
</evidence>
<dbReference type="STRING" id="1121451.DESAM_23222"/>
<evidence type="ECO:0000256" key="7">
    <source>
        <dbReference type="ARBA" id="ARBA00022723"/>
    </source>
</evidence>
<keyword evidence="6 13" id="KW-0808">Transferase</keyword>
<comment type="subunit">
    <text evidence="2">Heterodimer of a large and a small subunit.</text>
</comment>
<feature type="binding site" evidence="14">
    <location>
        <position position="303"/>
    </location>
    <ligand>
        <name>Mg(2+)</name>
        <dbReference type="ChEBI" id="CHEBI:18420"/>
    </ligand>
</feature>
<protein>
    <recommendedName>
        <fullName evidence="4 13">FAD:protein FMN transferase</fullName>
        <ecNumber evidence="3 13">2.7.1.180</ecNumber>
    </recommendedName>
    <alternativeName>
        <fullName evidence="11 13">Flavin transferase</fullName>
    </alternativeName>
</protein>
<keyword evidence="5 13" id="KW-0285">Flavoprotein</keyword>
<proteinExistence type="inferred from homology"/>
<evidence type="ECO:0000313" key="17">
    <source>
        <dbReference type="Proteomes" id="UP000010808"/>
    </source>
</evidence>
<feature type="binding site" evidence="14">
    <location>
        <position position="307"/>
    </location>
    <ligand>
        <name>Mg(2+)</name>
        <dbReference type="ChEBI" id="CHEBI:18420"/>
    </ligand>
</feature>
<dbReference type="Gene3D" id="3.10.520.10">
    <property type="entry name" value="ApbE-like domains"/>
    <property type="match status" value="1"/>
</dbReference>
<dbReference type="PANTHER" id="PTHR30040">
    <property type="entry name" value="THIAMINE BIOSYNTHESIS LIPOPROTEIN APBE"/>
    <property type="match status" value="1"/>
</dbReference>
<dbReference type="PIRSF" id="PIRSF006268">
    <property type="entry name" value="ApbE"/>
    <property type="match status" value="1"/>
</dbReference>
<feature type="signal peptide" evidence="15">
    <location>
        <begin position="1"/>
        <end position="31"/>
    </location>
</feature>
<evidence type="ECO:0000256" key="11">
    <source>
        <dbReference type="ARBA" id="ARBA00031306"/>
    </source>
</evidence>
<dbReference type="HOGENOM" id="CLU_044403_2_0_7"/>
<evidence type="ECO:0000256" key="13">
    <source>
        <dbReference type="PIRNR" id="PIRNR006268"/>
    </source>
</evidence>
<dbReference type="SUPFAM" id="SSF143631">
    <property type="entry name" value="ApbE-like"/>
    <property type="match status" value="1"/>
</dbReference>
<evidence type="ECO:0000256" key="2">
    <source>
        <dbReference type="ARBA" id="ARBA00011771"/>
    </source>
</evidence>
<dbReference type="PROSITE" id="PS51318">
    <property type="entry name" value="TAT"/>
    <property type="match status" value="1"/>
</dbReference>
<keyword evidence="10" id="KW-0411">Iron-sulfur</keyword>
<keyword evidence="8 13" id="KW-0274">FAD</keyword>
<dbReference type="eggNOG" id="COG1477">
    <property type="taxonomic scope" value="Bacteria"/>
</dbReference>
<dbReference type="InterPro" id="IPR019546">
    <property type="entry name" value="TAT_signal_bac_arc"/>
</dbReference>
<evidence type="ECO:0000256" key="1">
    <source>
        <dbReference type="ARBA" id="ARBA00004418"/>
    </source>
</evidence>
<dbReference type="PATRIC" id="fig|1121451.3.peg.3425"/>
<dbReference type="InterPro" id="IPR003374">
    <property type="entry name" value="ApbE-like_sf"/>
</dbReference>
<dbReference type="Pfam" id="PF02424">
    <property type="entry name" value="ApbE"/>
    <property type="match status" value="1"/>
</dbReference>
<dbReference type="AlphaFoldDB" id="L0RFG5"/>
<feature type="chain" id="PRO_5039934431" description="FAD:protein FMN transferase" evidence="15">
    <location>
        <begin position="32"/>
        <end position="350"/>
    </location>
</feature>
<dbReference type="GO" id="GO:0016740">
    <property type="term" value="F:transferase activity"/>
    <property type="evidence" value="ECO:0007669"/>
    <property type="project" value="UniProtKB-UniRule"/>
</dbReference>
<dbReference type="EMBL" id="FO203522">
    <property type="protein sequence ID" value="CCO25489.1"/>
    <property type="molecule type" value="Genomic_DNA"/>
</dbReference>
<keyword evidence="16" id="KW-0449">Lipoprotein</keyword>
<dbReference type="Proteomes" id="UP000010808">
    <property type="component" value="Chromosome"/>
</dbReference>
<keyword evidence="9 13" id="KW-0460">Magnesium</keyword>
<dbReference type="GO" id="GO:0042597">
    <property type="term" value="C:periplasmic space"/>
    <property type="evidence" value="ECO:0007669"/>
    <property type="project" value="UniProtKB-SubCell"/>
</dbReference>
<comment type="catalytic activity">
    <reaction evidence="12 13">
        <text>L-threonyl-[protein] + FAD = FMN-L-threonyl-[protein] + AMP + H(+)</text>
        <dbReference type="Rhea" id="RHEA:36847"/>
        <dbReference type="Rhea" id="RHEA-COMP:11060"/>
        <dbReference type="Rhea" id="RHEA-COMP:11061"/>
        <dbReference type="ChEBI" id="CHEBI:15378"/>
        <dbReference type="ChEBI" id="CHEBI:30013"/>
        <dbReference type="ChEBI" id="CHEBI:57692"/>
        <dbReference type="ChEBI" id="CHEBI:74257"/>
        <dbReference type="ChEBI" id="CHEBI:456215"/>
        <dbReference type="EC" id="2.7.1.180"/>
    </reaction>
</comment>
<dbReference type="GO" id="GO:0046872">
    <property type="term" value="F:metal ion binding"/>
    <property type="evidence" value="ECO:0007669"/>
    <property type="project" value="UniProtKB-UniRule"/>
</dbReference>
<name>L0RFG5_9BACT</name>
<organism evidence="16 17">
    <name type="scientific">Maridesulfovibrio hydrothermalis AM13 = DSM 14728</name>
    <dbReference type="NCBI Taxonomy" id="1121451"/>
    <lineage>
        <taxon>Bacteria</taxon>
        <taxon>Pseudomonadati</taxon>
        <taxon>Thermodesulfobacteriota</taxon>
        <taxon>Desulfovibrionia</taxon>
        <taxon>Desulfovibrionales</taxon>
        <taxon>Desulfovibrionaceae</taxon>
        <taxon>Maridesulfovibrio</taxon>
    </lineage>
</organism>
<keyword evidence="15" id="KW-0732">Signal</keyword>
<comment type="similarity">
    <text evidence="13">Belongs to the ApbE family.</text>
</comment>
<feature type="binding site" evidence="14">
    <location>
        <position position="192"/>
    </location>
    <ligand>
        <name>Mg(2+)</name>
        <dbReference type="ChEBI" id="CHEBI:18420"/>
    </ligand>
</feature>
<dbReference type="PANTHER" id="PTHR30040:SF2">
    <property type="entry name" value="FAD:PROTEIN FMN TRANSFERASE"/>
    <property type="match status" value="1"/>
</dbReference>
<dbReference type="KEGG" id="dhy:DESAM_23222"/>
<evidence type="ECO:0000256" key="12">
    <source>
        <dbReference type="ARBA" id="ARBA00048540"/>
    </source>
</evidence>
<evidence type="ECO:0000256" key="9">
    <source>
        <dbReference type="ARBA" id="ARBA00022842"/>
    </source>
</evidence>
<gene>
    <name evidence="16" type="primary">apbE</name>
    <name evidence="16" type="ORF">DESAM_23222</name>
</gene>
<evidence type="ECO:0000256" key="15">
    <source>
        <dbReference type="SAM" id="SignalP"/>
    </source>
</evidence>
<keyword evidence="17" id="KW-1185">Reference proteome</keyword>
<dbReference type="NCBIfam" id="TIGR01409">
    <property type="entry name" value="TAT_signal_seq"/>
    <property type="match status" value="1"/>
</dbReference>